<dbReference type="HOGENOM" id="CLU_1005015_0_0_1"/>
<evidence type="ECO:0000313" key="1">
    <source>
        <dbReference type="EMBL" id="EGG02578.1"/>
    </source>
</evidence>
<organism evidence="2">
    <name type="scientific">Melampsora larici-populina (strain 98AG31 / pathotype 3-4-7)</name>
    <name type="common">Poplar leaf rust fungus</name>
    <dbReference type="NCBI Taxonomy" id="747676"/>
    <lineage>
        <taxon>Eukaryota</taxon>
        <taxon>Fungi</taxon>
        <taxon>Dikarya</taxon>
        <taxon>Basidiomycota</taxon>
        <taxon>Pucciniomycotina</taxon>
        <taxon>Pucciniomycetes</taxon>
        <taxon>Pucciniales</taxon>
        <taxon>Melampsoraceae</taxon>
        <taxon>Melampsora</taxon>
    </lineage>
</organism>
<dbReference type="VEuPathDB" id="FungiDB:MELLADRAFT_110045"/>
<dbReference type="InParanoid" id="F4RYH0"/>
<name>F4RYH0_MELLP</name>
<dbReference type="GeneID" id="18923946"/>
<dbReference type="EMBL" id="GL883130">
    <property type="protein sequence ID" value="EGG02578.1"/>
    <property type="molecule type" value="Genomic_DNA"/>
</dbReference>
<dbReference type="Proteomes" id="UP000001072">
    <property type="component" value="Unassembled WGS sequence"/>
</dbReference>
<protein>
    <submittedName>
        <fullName evidence="1">Uncharacterized protein</fullName>
    </submittedName>
</protein>
<dbReference type="KEGG" id="mlr:MELLADRAFT_110045"/>
<keyword evidence="2" id="KW-1185">Reference proteome</keyword>
<dbReference type="RefSeq" id="XP_007414267.1">
    <property type="nucleotide sequence ID" value="XM_007414205.1"/>
</dbReference>
<reference evidence="2" key="1">
    <citation type="journal article" date="2011" name="Proc. Natl. Acad. Sci. U.S.A.">
        <title>Obligate biotrophy features unraveled by the genomic analysis of rust fungi.</title>
        <authorList>
            <person name="Duplessis S."/>
            <person name="Cuomo C.A."/>
            <person name="Lin Y.-C."/>
            <person name="Aerts A."/>
            <person name="Tisserant E."/>
            <person name="Veneault-Fourrey C."/>
            <person name="Joly D.L."/>
            <person name="Hacquard S."/>
            <person name="Amselem J."/>
            <person name="Cantarel B.L."/>
            <person name="Chiu R."/>
            <person name="Coutinho P.M."/>
            <person name="Feau N."/>
            <person name="Field M."/>
            <person name="Frey P."/>
            <person name="Gelhaye E."/>
            <person name="Goldberg J."/>
            <person name="Grabherr M.G."/>
            <person name="Kodira C.D."/>
            <person name="Kohler A."/>
            <person name="Kuees U."/>
            <person name="Lindquist E.A."/>
            <person name="Lucas S.M."/>
            <person name="Mago R."/>
            <person name="Mauceli E."/>
            <person name="Morin E."/>
            <person name="Murat C."/>
            <person name="Pangilinan J.L."/>
            <person name="Park R."/>
            <person name="Pearson M."/>
            <person name="Quesneville H."/>
            <person name="Rouhier N."/>
            <person name="Sakthikumar S."/>
            <person name="Salamov A.A."/>
            <person name="Schmutz J."/>
            <person name="Selles B."/>
            <person name="Shapiro H."/>
            <person name="Tanguay P."/>
            <person name="Tuskan G.A."/>
            <person name="Henrissat B."/>
            <person name="Van de Peer Y."/>
            <person name="Rouze P."/>
            <person name="Ellis J.G."/>
            <person name="Dodds P.N."/>
            <person name="Schein J.E."/>
            <person name="Zhong S."/>
            <person name="Hamelin R.C."/>
            <person name="Grigoriev I.V."/>
            <person name="Szabo L.J."/>
            <person name="Martin F."/>
        </authorList>
    </citation>
    <scope>NUCLEOTIDE SEQUENCE [LARGE SCALE GENOMIC DNA]</scope>
    <source>
        <strain evidence="2">98AG31 / pathotype 3-4-7</strain>
    </source>
</reference>
<accession>F4RYH0</accession>
<gene>
    <name evidence="1" type="ORF">MELLADRAFT_110045</name>
</gene>
<sequence>MAKHAGLDAVALGFAMMHVEVFGKTNRYLAHTIMQGRMQKEVTNLRSQIATLTESAATLTGMVQALANAPQSARNERFGSPSSNDKTGWSASPALVVCCQFLSVTVKWKSETFYTFQPVMNTIALEVVMSPALSAYTAIQNKVEGVLPNLLFNGIKLKVAQRGVGFTSKHLPAQHEGVNDVFATRKYYSAIKYCGKHAREKLHIMVATQCGTVGTNCHIIFDEDCQHFNGKNYFPALKARKVNFNLPLEEAVLACVALVAAQAAAQAQNALNPTGQV</sequence>
<dbReference type="AlphaFoldDB" id="F4RYH0"/>
<evidence type="ECO:0000313" key="2">
    <source>
        <dbReference type="Proteomes" id="UP000001072"/>
    </source>
</evidence>
<proteinExistence type="predicted"/>